<evidence type="ECO:0000313" key="9">
    <source>
        <dbReference type="Proteomes" id="UP000198885"/>
    </source>
</evidence>
<dbReference type="Gene3D" id="3.40.50.1980">
    <property type="entry name" value="Nitrogenase molybdenum iron protein domain"/>
    <property type="match status" value="2"/>
</dbReference>
<reference evidence="8 9" key="1">
    <citation type="submission" date="2016-10" db="EMBL/GenBank/DDBJ databases">
        <authorList>
            <person name="de Groot N.N."/>
        </authorList>
    </citation>
    <scope>NUCLEOTIDE SEQUENCE [LARGE SCALE GENOMIC DNA]</scope>
    <source>
        <strain evidence="8 9">DSM 23042</strain>
    </source>
</reference>
<accession>A0A1H9XA44</accession>
<dbReference type="InterPro" id="IPR033870">
    <property type="entry name" value="FatB"/>
</dbReference>
<comment type="similarity">
    <text evidence="2">Belongs to the bacterial solute-binding protein 8 family.</text>
</comment>
<dbReference type="AlphaFoldDB" id="A0A1H9XA44"/>
<dbReference type="RefSeq" id="WP_092696431.1">
    <property type="nucleotide sequence ID" value="NZ_FOGU01000023.1"/>
</dbReference>
<dbReference type="STRING" id="641238.SAMN04490244_1238"/>
<evidence type="ECO:0000259" key="7">
    <source>
        <dbReference type="PROSITE" id="PS50983"/>
    </source>
</evidence>
<dbReference type="OrthoDB" id="63946at2"/>
<evidence type="ECO:0000256" key="3">
    <source>
        <dbReference type="ARBA" id="ARBA00022448"/>
    </source>
</evidence>
<dbReference type="GO" id="GO:1901678">
    <property type="term" value="P:iron coordination entity transport"/>
    <property type="evidence" value="ECO:0007669"/>
    <property type="project" value="UniProtKB-ARBA"/>
</dbReference>
<dbReference type="SUPFAM" id="SSF53807">
    <property type="entry name" value="Helical backbone' metal receptor"/>
    <property type="match status" value="1"/>
</dbReference>
<comment type="subcellular location">
    <subcellularLocation>
        <location evidence="1">Cell envelope</location>
    </subcellularLocation>
</comment>
<keyword evidence="4" id="KW-0408">Iron</keyword>
<evidence type="ECO:0000256" key="6">
    <source>
        <dbReference type="SAM" id="SignalP"/>
    </source>
</evidence>
<name>A0A1H9XA44_9RHOB</name>
<evidence type="ECO:0000313" key="8">
    <source>
        <dbReference type="EMBL" id="SES43066.1"/>
    </source>
</evidence>
<keyword evidence="4" id="KW-0406">Ion transport</keyword>
<dbReference type="CDD" id="cd01140">
    <property type="entry name" value="FatB"/>
    <property type="match status" value="1"/>
</dbReference>
<feature type="domain" description="Fe/B12 periplasmic-binding" evidence="7">
    <location>
        <begin position="38"/>
        <end position="298"/>
    </location>
</feature>
<protein>
    <submittedName>
        <fullName evidence="8">Iron complex transport system substrate-binding protein</fullName>
    </submittedName>
</protein>
<evidence type="ECO:0000256" key="2">
    <source>
        <dbReference type="ARBA" id="ARBA00008814"/>
    </source>
</evidence>
<dbReference type="Pfam" id="PF01497">
    <property type="entry name" value="Peripla_BP_2"/>
    <property type="match status" value="1"/>
</dbReference>
<feature type="signal peptide" evidence="6">
    <location>
        <begin position="1"/>
        <end position="18"/>
    </location>
</feature>
<evidence type="ECO:0000256" key="4">
    <source>
        <dbReference type="ARBA" id="ARBA00022496"/>
    </source>
</evidence>
<dbReference type="GO" id="GO:0030288">
    <property type="term" value="C:outer membrane-bounded periplasmic space"/>
    <property type="evidence" value="ECO:0007669"/>
    <property type="project" value="TreeGrafter"/>
</dbReference>
<dbReference type="Proteomes" id="UP000198885">
    <property type="component" value="Unassembled WGS sequence"/>
</dbReference>
<dbReference type="InterPro" id="IPR002491">
    <property type="entry name" value="ABC_transptr_periplasmic_BD"/>
</dbReference>
<keyword evidence="9" id="KW-1185">Reference proteome</keyword>
<dbReference type="InterPro" id="IPR051313">
    <property type="entry name" value="Bact_iron-sidero_bind"/>
</dbReference>
<dbReference type="EMBL" id="FOGU01000023">
    <property type="protein sequence ID" value="SES43066.1"/>
    <property type="molecule type" value="Genomic_DNA"/>
</dbReference>
<keyword evidence="3" id="KW-0813">Transport</keyword>
<proteinExistence type="inferred from homology"/>
<dbReference type="PANTHER" id="PTHR30532:SF28">
    <property type="entry name" value="PETROBACTIN-BINDING PROTEIN YCLQ"/>
    <property type="match status" value="1"/>
</dbReference>
<keyword evidence="5 6" id="KW-0732">Signal</keyword>
<gene>
    <name evidence="8" type="ORF">SAMN04490244_1238</name>
</gene>
<dbReference type="PANTHER" id="PTHR30532">
    <property type="entry name" value="IRON III DICITRATE-BINDING PERIPLASMIC PROTEIN"/>
    <property type="match status" value="1"/>
</dbReference>
<organism evidence="8 9">
    <name type="scientific">Tranquillimonas rosea</name>
    <dbReference type="NCBI Taxonomy" id="641238"/>
    <lineage>
        <taxon>Bacteria</taxon>
        <taxon>Pseudomonadati</taxon>
        <taxon>Pseudomonadota</taxon>
        <taxon>Alphaproteobacteria</taxon>
        <taxon>Rhodobacterales</taxon>
        <taxon>Roseobacteraceae</taxon>
        <taxon>Tranquillimonas</taxon>
    </lineage>
</organism>
<evidence type="ECO:0000256" key="5">
    <source>
        <dbReference type="ARBA" id="ARBA00022729"/>
    </source>
</evidence>
<sequence length="301" mass="30919">MKAALTAALILGAAPALAQDVTIPTARGEAALPAAPESVVVYDLAALDTLDALGVGVDGVPDMIGVDYLDETAAEAQVVGTLFEPDFEAVNALSPDLAIVGGRSATQYDALSGMVPTIDMTIPGESLVETGLSRIDAYGTLFRREAEAADLRQRLEDRIATAQDAVEGRGDGLIVLTNGPKVSAYGAGTRFGWLHTTLGLPEAADTDSAGRHGQPVSFEFIANADPDWLIVIDRAAAIGAEGARAEATLDNPLVAGTTAWEAEQVIYLDPADTYLAGGGAQSMARTLDTMISAFGGAGSDS</sequence>
<dbReference type="PROSITE" id="PS50983">
    <property type="entry name" value="FE_B12_PBP"/>
    <property type="match status" value="1"/>
</dbReference>
<evidence type="ECO:0000256" key="1">
    <source>
        <dbReference type="ARBA" id="ARBA00004196"/>
    </source>
</evidence>
<feature type="chain" id="PRO_5011526002" evidence="6">
    <location>
        <begin position="19"/>
        <end position="301"/>
    </location>
</feature>
<keyword evidence="4" id="KW-0410">Iron transport</keyword>